<accession>A0A2Z2NU00</accession>
<evidence type="ECO:0000313" key="2">
    <source>
        <dbReference type="EMBL" id="ASJ72240.1"/>
    </source>
</evidence>
<feature type="transmembrane region" description="Helical" evidence="1">
    <location>
        <begin position="41"/>
        <end position="62"/>
    </location>
</feature>
<dbReference type="KEGG" id="gai:IMCC3135_10740"/>
<organism evidence="2 3">
    <name type="scientific">Granulosicoccus antarcticus IMCC3135</name>
    <dbReference type="NCBI Taxonomy" id="1192854"/>
    <lineage>
        <taxon>Bacteria</taxon>
        <taxon>Pseudomonadati</taxon>
        <taxon>Pseudomonadota</taxon>
        <taxon>Gammaproteobacteria</taxon>
        <taxon>Chromatiales</taxon>
        <taxon>Granulosicoccaceae</taxon>
        <taxon>Granulosicoccus</taxon>
    </lineage>
</organism>
<reference evidence="2 3" key="1">
    <citation type="submission" date="2016-12" db="EMBL/GenBank/DDBJ databases">
        <authorList>
            <person name="Song W.-J."/>
            <person name="Kurnit D.M."/>
        </authorList>
    </citation>
    <scope>NUCLEOTIDE SEQUENCE [LARGE SCALE GENOMIC DNA]</scope>
    <source>
        <strain evidence="2 3">IMCC3135</strain>
    </source>
</reference>
<keyword evidence="1" id="KW-0812">Transmembrane</keyword>
<evidence type="ECO:0000313" key="3">
    <source>
        <dbReference type="Proteomes" id="UP000250079"/>
    </source>
</evidence>
<name>A0A2Z2NU00_9GAMM</name>
<sequence length="166" mass="17652">MISSSGLAVAIRKAISVQAVGLAAVLLLGIALYLLDMEVTVPARLAAVLISLMLLTASHLWLPDLKLQSGHTLWVFILIALVCAMAGSLLVIALLIFGVGPREKLFVSLLALQSVHLVLYAVNWFFFDEREIISHKSPTAMELASMDLGTGSLSPARQGESTGSPS</sequence>
<dbReference type="RefSeq" id="WP_088917574.1">
    <property type="nucleotide sequence ID" value="NZ_CP018632.1"/>
</dbReference>
<keyword evidence="1" id="KW-0472">Membrane</keyword>
<dbReference type="AlphaFoldDB" id="A0A2Z2NU00"/>
<proteinExistence type="predicted"/>
<protein>
    <submittedName>
        <fullName evidence="2">Uncharacterized protein</fullName>
    </submittedName>
</protein>
<feature type="transmembrane region" description="Helical" evidence="1">
    <location>
        <begin position="105"/>
        <end position="127"/>
    </location>
</feature>
<feature type="transmembrane region" description="Helical" evidence="1">
    <location>
        <begin position="74"/>
        <end position="99"/>
    </location>
</feature>
<keyword evidence="1" id="KW-1133">Transmembrane helix</keyword>
<keyword evidence="3" id="KW-1185">Reference proteome</keyword>
<dbReference type="EMBL" id="CP018632">
    <property type="protein sequence ID" value="ASJ72240.1"/>
    <property type="molecule type" value="Genomic_DNA"/>
</dbReference>
<feature type="transmembrane region" description="Helical" evidence="1">
    <location>
        <begin position="14"/>
        <end position="35"/>
    </location>
</feature>
<gene>
    <name evidence="2" type="ORF">IMCC3135_10740</name>
</gene>
<dbReference type="Proteomes" id="UP000250079">
    <property type="component" value="Chromosome"/>
</dbReference>
<evidence type="ECO:0000256" key="1">
    <source>
        <dbReference type="SAM" id="Phobius"/>
    </source>
</evidence>